<proteinExistence type="predicted"/>
<keyword evidence="1" id="KW-0732">Signal</keyword>
<dbReference type="EMBL" id="LVVZ01000005">
    <property type="protein sequence ID" value="OKL45576.1"/>
    <property type="molecule type" value="Genomic_DNA"/>
</dbReference>
<accession>A0A1U7JLF0</accession>
<dbReference type="STRING" id="197461.A3843_04515"/>
<keyword evidence="3" id="KW-1185">Reference proteome</keyword>
<dbReference type="Proteomes" id="UP000185783">
    <property type="component" value="Unassembled WGS sequence"/>
</dbReference>
<feature type="signal peptide" evidence="1">
    <location>
        <begin position="1"/>
        <end position="23"/>
    </location>
</feature>
<dbReference type="Pfam" id="PF19630">
    <property type="entry name" value="DUF6134"/>
    <property type="match status" value="1"/>
</dbReference>
<name>A0A1U7JLF0_9HYPH</name>
<feature type="chain" id="PRO_5010565430" evidence="1">
    <location>
        <begin position="24"/>
        <end position="212"/>
    </location>
</feature>
<sequence>MRSLKSLALAAMMTSAMSVSAPAAPANISFIVERNGSPIGTYSTRFSGSSNNLSVDVDMRLRARFLGIPVYRFNYSANERWRNGQLQALDVSLDNNGEKRNLEGERAGNRFVWTANGEQRSVNGNIFPSNHWNPQVLRQNRVLNTLTGKVSRVSIRNRGTEQLQCENRTINATRYQYTGQIDTEAWYDQQGRWVGLRFKAQDGSTIFFRCKG</sequence>
<dbReference type="InterPro" id="IPR045767">
    <property type="entry name" value="DUF6134"/>
</dbReference>
<reference evidence="2 3" key="1">
    <citation type="submission" date="2016-03" db="EMBL/GenBank/DDBJ databases">
        <title>Genome sequence of Nesiotobacter sp. nov., a moderately halophilic alphaproteobacterium isolated from the Yellow Sea, China.</title>
        <authorList>
            <person name="Zhang G."/>
            <person name="Zhang R."/>
        </authorList>
    </citation>
    <scope>NUCLEOTIDE SEQUENCE [LARGE SCALE GENOMIC DNA]</scope>
    <source>
        <strain evidence="2 3">WB1-6</strain>
    </source>
</reference>
<dbReference type="AlphaFoldDB" id="A0A1U7JLF0"/>
<evidence type="ECO:0000313" key="2">
    <source>
        <dbReference type="EMBL" id="OKL45576.1"/>
    </source>
</evidence>
<evidence type="ECO:0000313" key="3">
    <source>
        <dbReference type="Proteomes" id="UP000185783"/>
    </source>
</evidence>
<comment type="caution">
    <text evidence="2">The sequence shown here is derived from an EMBL/GenBank/DDBJ whole genome shotgun (WGS) entry which is preliminary data.</text>
</comment>
<protein>
    <submittedName>
        <fullName evidence="2">Uncharacterized protein</fullName>
    </submittedName>
</protein>
<dbReference type="RefSeq" id="WP_051268649.1">
    <property type="nucleotide sequence ID" value="NZ_LVVZ01000005.1"/>
</dbReference>
<organism evidence="2 3">
    <name type="scientific">Pseudovibrio exalbescens</name>
    <dbReference type="NCBI Taxonomy" id="197461"/>
    <lineage>
        <taxon>Bacteria</taxon>
        <taxon>Pseudomonadati</taxon>
        <taxon>Pseudomonadota</taxon>
        <taxon>Alphaproteobacteria</taxon>
        <taxon>Hyphomicrobiales</taxon>
        <taxon>Stappiaceae</taxon>
        <taxon>Pseudovibrio</taxon>
    </lineage>
</organism>
<evidence type="ECO:0000256" key="1">
    <source>
        <dbReference type="SAM" id="SignalP"/>
    </source>
</evidence>
<gene>
    <name evidence="2" type="ORF">A3843_04515</name>
</gene>